<evidence type="ECO:0000313" key="1">
    <source>
        <dbReference type="EMBL" id="MQW38875.1"/>
    </source>
</evidence>
<accession>A0A7X2D1A1</accession>
<comment type="caution">
    <text evidence="1">The sequence shown here is derived from an EMBL/GenBank/DDBJ whole genome shotgun (WGS) entry which is preliminary data.</text>
</comment>
<proteinExistence type="predicted"/>
<dbReference type="OrthoDB" id="2925496at2"/>
<dbReference type="InterPro" id="IPR025009">
    <property type="entry name" value="DUF3977"/>
</dbReference>
<gene>
    <name evidence="1" type="ORF">GHI93_02780</name>
</gene>
<evidence type="ECO:0000313" key="2">
    <source>
        <dbReference type="Proteomes" id="UP000439550"/>
    </source>
</evidence>
<dbReference type="AlphaFoldDB" id="A0A7X2D1A1"/>
<reference evidence="1 2" key="1">
    <citation type="submission" date="2019-10" db="EMBL/GenBank/DDBJ databases">
        <authorList>
            <person name="Dong K."/>
        </authorList>
    </citation>
    <scope>NUCLEOTIDE SEQUENCE [LARGE SCALE GENOMIC DNA]</scope>
    <source>
        <strain evidence="1 2">DSM 28960</strain>
    </source>
</reference>
<dbReference type="Proteomes" id="UP000439550">
    <property type="component" value="Unassembled WGS sequence"/>
</dbReference>
<organism evidence="1 2">
    <name type="scientific">Lactococcus hircilactis</name>
    <dbReference type="NCBI Taxonomy" id="1494462"/>
    <lineage>
        <taxon>Bacteria</taxon>
        <taxon>Bacillati</taxon>
        <taxon>Bacillota</taxon>
        <taxon>Bacilli</taxon>
        <taxon>Lactobacillales</taxon>
        <taxon>Streptococcaceae</taxon>
        <taxon>Lactococcus</taxon>
    </lineage>
</organism>
<keyword evidence="2" id="KW-1185">Reference proteome</keyword>
<sequence length="126" mass="14857">MVHLDIEKVTTMAIMRHLSLILTVIGSRQYVTMGRHTQMANKIFIEIGFDLDYNRFGFGKSLEIEHDDGTEDRMKKRLKLKQIESHYVRIWLGKRVLVLDRQKPHLAVKKKTRNNFKVVVGKWGHQ</sequence>
<dbReference type="EMBL" id="WITJ01000003">
    <property type="protein sequence ID" value="MQW38875.1"/>
    <property type="molecule type" value="Genomic_DNA"/>
</dbReference>
<protein>
    <submittedName>
        <fullName evidence="1">DUF3977 family protein</fullName>
    </submittedName>
</protein>
<dbReference type="Pfam" id="PF13122">
    <property type="entry name" value="DUF3977"/>
    <property type="match status" value="1"/>
</dbReference>
<name>A0A7X2D1A1_9LACT</name>